<dbReference type="GO" id="GO:0005524">
    <property type="term" value="F:ATP binding"/>
    <property type="evidence" value="ECO:0007669"/>
    <property type="project" value="UniProtKB-KW"/>
</dbReference>
<dbReference type="PANTHER" id="PTHR43423">
    <property type="entry name" value="ABC TRANSPORTER I FAMILY MEMBER 17"/>
    <property type="match status" value="1"/>
</dbReference>
<protein>
    <submittedName>
        <fullName evidence="1">Phosphate ABC transporter ATP-binding protein PstB</fullName>
    </submittedName>
</protein>
<gene>
    <name evidence="1" type="primary">pstB</name>
    <name evidence="1" type="ORF">ACEZDG_09505</name>
</gene>
<sequence length="258" mass="28116">MAKRIDVSGLNAFYGNFRAVEDISMTVEPRSVTAFIGPSGCGKSTFLRTLNRMHEVVPGARVEGKVLLDNEDLYGNGVDPVAVRRTVGMVFQRPNPFPTMSIKENVAAGLKLNGVRNKKLVDEAVERSLIGANLWNEVKDRLDRPGAGLSGGQQQRLCIARAIAVEPQVLLMDEPCSALDPISTLAIEDLIGTLKEQFTIVIVTHNMQQAARVSDRTAFFNLSAVGQPGRLIEIDSTEKIFSNPSVQATEDYISGRFG</sequence>
<dbReference type="Gene3D" id="3.40.50.300">
    <property type="entry name" value="P-loop containing nucleotide triphosphate hydrolases"/>
    <property type="match status" value="1"/>
</dbReference>
<evidence type="ECO:0000313" key="1">
    <source>
        <dbReference type="EMBL" id="MFC1409519.1"/>
    </source>
</evidence>
<dbReference type="InterPro" id="IPR017871">
    <property type="entry name" value="ABC_transporter-like_CS"/>
</dbReference>
<dbReference type="InterPro" id="IPR003593">
    <property type="entry name" value="AAA+_ATPase"/>
</dbReference>
<keyword evidence="2" id="KW-1185">Reference proteome</keyword>
<keyword evidence="1" id="KW-0547">Nucleotide-binding</keyword>
<dbReference type="EMBL" id="JBHEZX010000003">
    <property type="protein sequence ID" value="MFC1409519.1"/>
    <property type="molecule type" value="Genomic_DNA"/>
</dbReference>
<name>A0ABV6V711_9ACTN</name>
<organism evidence="1 2">
    <name type="scientific">Streptacidiphilus alkalitolerans</name>
    <dbReference type="NCBI Taxonomy" id="3342712"/>
    <lineage>
        <taxon>Bacteria</taxon>
        <taxon>Bacillati</taxon>
        <taxon>Actinomycetota</taxon>
        <taxon>Actinomycetes</taxon>
        <taxon>Kitasatosporales</taxon>
        <taxon>Streptomycetaceae</taxon>
        <taxon>Streptacidiphilus</taxon>
    </lineage>
</organism>
<dbReference type="NCBIfam" id="TIGR00972">
    <property type="entry name" value="3a0107s01c2"/>
    <property type="match status" value="1"/>
</dbReference>
<dbReference type="PROSITE" id="PS00211">
    <property type="entry name" value="ABC_TRANSPORTER_1"/>
    <property type="match status" value="1"/>
</dbReference>
<dbReference type="InterPro" id="IPR003439">
    <property type="entry name" value="ABC_transporter-like_ATP-bd"/>
</dbReference>
<proteinExistence type="predicted"/>
<dbReference type="InterPro" id="IPR005670">
    <property type="entry name" value="PstB-like"/>
</dbReference>
<dbReference type="SUPFAM" id="SSF52540">
    <property type="entry name" value="P-loop containing nucleoside triphosphate hydrolases"/>
    <property type="match status" value="1"/>
</dbReference>
<dbReference type="Proteomes" id="UP001592582">
    <property type="component" value="Unassembled WGS sequence"/>
</dbReference>
<reference evidence="1 2" key="1">
    <citation type="submission" date="2024-09" db="EMBL/GenBank/DDBJ databases">
        <authorList>
            <person name="Lee S.D."/>
        </authorList>
    </citation>
    <scope>NUCLEOTIDE SEQUENCE [LARGE SCALE GENOMIC DNA]</scope>
    <source>
        <strain evidence="1 2">N1-1</strain>
    </source>
</reference>
<comment type="caution">
    <text evidence="1">The sequence shown here is derived from an EMBL/GenBank/DDBJ whole genome shotgun (WGS) entry which is preliminary data.</text>
</comment>
<dbReference type="InterPro" id="IPR027417">
    <property type="entry name" value="P-loop_NTPase"/>
</dbReference>
<dbReference type="Pfam" id="PF00005">
    <property type="entry name" value="ABC_tran"/>
    <property type="match status" value="1"/>
</dbReference>
<dbReference type="PANTHER" id="PTHR43423:SF1">
    <property type="entry name" value="ABC TRANSPORTER I FAMILY MEMBER 17"/>
    <property type="match status" value="1"/>
</dbReference>
<dbReference type="SMART" id="SM00382">
    <property type="entry name" value="AAA"/>
    <property type="match status" value="1"/>
</dbReference>
<dbReference type="CDD" id="cd03260">
    <property type="entry name" value="ABC_PstB_phosphate_transporter"/>
    <property type="match status" value="1"/>
</dbReference>
<dbReference type="PROSITE" id="PS50893">
    <property type="entry name" value="ABC_TRANSPORTER_2"/>
    <property type="match status" value="1"/>
</dbReference>
<keyword evidence="1" id="KW-0067">ATP-binding</keyword>
<evidence type="ECO:0000313" key="2">
    <source>
        <dbReference type="Proteomes" id="UP001592582"/>
    </source>
</evidence>
<accession>A0ABV6V711</accession>